<gene>
    <name evidence="2" type="ORF">SAMN06296241_2000</name>
</gene>
<feature type="transmembrane region" description="Helical" evidence="1">
    <location>
        <begin position="21"/>
        <end position="43"/>
    </location>
</feature>
<keyword evidence="1" id="KW-1133">Transmembrane helix</keyword>
<name>A0A285X537_9FLAO</name>
<organism evidence="2 3">
    <name type="scientific">Salinimicrobium sediminis</name>
    <dbReference type="NCBI Taxonomy" id="1343891"/>
    <lineage>
        <taxon>Bacteria</taxon>
        <taxon>Pseudomonadati</taxon>
        <taxon>Bacteroidota</taxon>
        <taxon>Flavobacteriia</taxon>
        <taxon>Flavobacteriales</taxon>
        <taxon>Flavobacteriaceae</taxon>
        <taxon>Salinimicrobium</taxon>
    </lineage>
</organism>
<protein>
    <submittedName>
        <fullName evidence="2">Uncharacterized protein</fullName>
    </submittedName>
</protein>
<keyword evidence="3" id="KW-1185">Reference proteome</keyword>
<evidence type="ECO:0000313" key="2">
    <source>
        <dbReference type="EMBL" id="SOC80450.1"/>
    </source>
</evidence>
<dbReference type="RefSeq" id="WP_179670523.1">
    <property type="nucleotide sequence ID" value="NZ_OCMF01000002.1"/>
</dbReference>
<accession>A0A285X537</accession>
<dbReference type="Proteomes" id="UP000219193">
    <property type="component" value="Unassembled WGS sequence"/>
</dbReference>
<dbReference type="EMBL" id="OCMF01000002">
    <property type="protein sequence ID" value="SOC80450.1"/>
    <property type="molecule type" value="Genomic_DNA"/>
</dbReference>
<proteinExistence type="predicted"/>
<dbReference type="AlphaFoldDB" id="A0A285X537"/>
<evidence type="ECO:0000313" key="3">
    <source>
        <dbReference type="Proteomes" id="UP000219193"/>
    </source>
</evidence>
<keyword evidence="1" id="KW-0812">Transmembrane</keyword>
<evidence type="ECO:0000256" key="1">
    <source>
        <dbReference type="SAM" id="Phobius"/>
    </source>
</evidence>
<sequence length="47" mass="5222">MSALTNIWNNYTVEFSTAQKVIIAIVLGMIFIIALLAIVLVIMEIVK</sequence>
<reference evidence="3" key="1">
    <citation type="submission" date="2017-09" db="EMBL/GenBank/DDBJ databases">
        <authorList>
            <person name="Varghese N."/>
            <person name="Submissions S."/>
        </authorList>
    </citation>
    <scope>NUCLEOTIDE SEQUENCE [LARGE SCALE GENOMIC DNA]</scope>
    <source>
        <strain evidence="3">CGMCC 1.12641</strain>
    </source>
</reference>
<keyword evidence="1" id="KW-0472">Membrane</keyword>